<dbReference type="Proteomes" id="UP000184550">
    <property type="component" value="Unassembled WGS sequence"/>
</dbReference>
<proteinExistence type="predicted"/>
<dbReference type="EMBL" id="CZCU02000130">
    <property type="protein sequence ID" value="VXD17107.1"/>
    <property type="molecule type" value="Genomic_DNA"/>
</dbReference>
<reference evidence="1" key="1">
    <citation type="submission" date="2019-10" db="EMBL/GenBank/DDBJ databases">
        <authorList>
            <consortium name="Genoscope - CEA"/>
            <person name="William W."/>
        </authorList>
    </citation>
    <scope>NUCLEOTIDE SEQUENCE [LARGE SCALE GENOMIC DNA]</scope>
    <source>
        <strain evidence="1">BBR_PRJEB10992</strain>
    </source>
</reference>
<sequence>MLGKLQITHLAFVILARNHNPSLLNPDFLRINKIVNTDWAVTSPTFTTDIISQVVYKNGVTIIIQSDKISFEQLIEGEYSENKVLLQDIALRYLEVFPHINYEALEINPKGHIEFQSQEELDHYISDYLLRPGDWKNFLNKKPSLSATFIYSFEDSQINISIDPVLICDDKKATEKNLGILFAGNIYREFNLDHSSEDKLKPLNERVSLWSDDVNRYISLVNDCLLNEEE</sequence>
<dbReference type="OrthoDB" id="570991at2"/>
<comment type="caution">
    <text evidence="1">The sequence shown here is derived from an EMBL/GenBank/DDBJ whole genome shotgun (WGS) entry which is preliminary data.</text>
</comment>
<gene>
    <name evidence="1" type="ORF">PL8927_550205</name>
</gene>
<organism evidence="1 2">
    <name type="scientific">Planktothrix serta PCC 8927</name>
    <dbReference type="NCBI Taxonomy" id="671068"/>
    <lineage>
        <taxon>Bacteria</taxon>
        <taxon>Bacillati</taxon>
        <taxon>Cyanobacteriota</taxon>
        <taxon>Cyanophyceae</taxon>
        <taxon>Oscillatoriophycideae</taxon>
        <taxon>Oscillatoriales</taxon>
        <taxon>Microcoleaceae</taxon>
        <taxon>Planktothrix</taxon>
    </lineage>
</organism>
<dbReference type="RefSeq" id="WP_083620896.1">
    <property type="nucleotide sequence ID" value="NZ_LR734865.1"/>
</dbReference>
<protein>
    <recommendedName>
        <fullName evidence="3">TIGR04255 family protein</fullName>
    </recommendedName>
</protein>
<accession>A0A7Z9BSS7</accession>
<evidence type="ECO:0008006" key="3">
    <source>
        <dbReference type="Google" id="ProtNLM"/>
    </source>
</evidence>
<evidence type="ECO:0000313" key="2">
    <source>
        <dbReference type="Proteomes" id="UP000184550"/>
    </source>
</evidence>
<evidence type="ECO:0000313" key="1">
    <source>
        <dbReference type="EMBL" id="VXD17107.1"/>
    </source>
</evidence>
<dbReference type="AlphaFoldDB" id="A0A7Z9BSS7"/>
<keyword evidence="2" id="KW-1185">Reference proteome</keyword>
<name>A0A7Z9BSS7_9CYAN</name>